<dbReference type="InterPro" id="IPR012340">
    <property type="entry name" value="NA-bd_OB-fold"/>
</dbReference>
<evidence type="ECO:0000259" key="2">
    <source>
        <dbReference type="Pfam" id="PF02721"/>
    </source>
</evidence>
<reference evidence="3" key="1">
    <citation type="submission" date="2021-01" db="EMBL/GenBank/DDBJ databases">
        <authorList>
            <consortium name="Genoscope - CEA"/>
            <person name="William W."/>
        </authorList>
    </citation>
    <scope>NUCLEOTIDE SEQUENCE</scope>
</reference>
<gene>
    <name evidence="3" type="ORF">DARMORV10_C06P14790.1</name>
</gene>
<accession>A0A816Q7I7</accession>
<dbReference type="PANTHER" id="PTHR47165:SF4">
    <property type="entry name" value="OS03G0429900 PROTEIN"/>
    <property type="match status" value="1"/>
</dbReference>
<feature type="compositionally biased region" description="Polar residues" evidence="1">
    <location>
        <begin position="450"/>
        <end position="465"/>
    </location>
</feature>
<proteinExistence type="predicted"/>
<protein>
    <submittedName>
        <fullName evidence="3">(rape) hypothetical protein</fullName>
    </submittedName>
</protein>
<dbReference type="EMBL" id="HG994370">
    <property type="protein sequence ID" value="CAF2057049.1"/>
    <property type="molecule type" value="Genomic_DNA"/>
</dbReference>
<dbReference type="InterPro" id="IPR003871">
    <property type="entry name" value="RFA1B/D_OB_1st"/>
</dbReference>
<feature type="region of interest" description="Disordered" evidence="1">
    <location>
        <begin position="442"/>
        <end position="496"/>
    </location>
</feature>
<dbReference type="PANTHER" id="PTHR47165">
    <property type="entry name" value="OS03G0429900 PROTEIN"/>
    <property type="match status" value="1"/>
</dbReference>
<evidence type="ECO:0000256" key="1">
    <source>
        <dbReference type="SAM" id="MobiDB-lite"/>
    </source>
</evidence>
<dbReference type="Gene3D" id="2.40.50.140">
    <property type="entry name" value="Nucleic acid-binding proteins"/>
    <property type="match status" value="3"/>
</dbReference>
<organism evidence="3">
    <name type="scientific">Brassica napus</name>
    <name type="common">Rape</name>
    <dbReference type="NCBI Taxonomy" id="3708"/>
    <lineage>
        <taxon>Eukaryota</taxon>
        <taxon>Viridiplantae</taxon>
        <taxon>Streptophyta</taxon>
        <taxon>Embryophyta</taxon>
        <taxon>Tracheophyta</taxon>
        <taxon>Spermatophyta</taxon>
        <taxon>Magnoliopsida</taxon>
        <taxon>eudicotyledons</taxon>
        <taxon>Gunneridae</taxon>
        <taxon>Pentapetalae</taxon>
        <taxon>rosids</taxon>
        <taxon>malvids</taxon>
        <taxon>Brassicales</taxon>
        <taxon>Brassicaceae</taxon>
        <taxon>Brassiceae</taxon>
        <taxon>Brassica</taxon>
    </lineage>
</organism>
<dbReference type="AlphaFoldDB" id="A0A816Q7I7"/>
<dbReference type="Pfam" id="PF02721">
    <property type="entry name" value="DUF223"/>
    <property type="match status" value="1"/>
</dbReference>
<dbReference type="CDD" id="cd04480">
    <property type="entry name" value="RPA1_DBD_A_like"/>
    <property type="match status" value="1"/>
</dbReference>
<feature type="domain" description="Replication protein A 70 kDa DNA-binding subunit B/D first OB fold" evidence="2">
    <location>
        <begin position="36"/>
        <end position="122"/>
    </location>
</feature>
<evidence type="ECO:0000313" key="3">
    <source>
        <dbReference type="EMBL" id="CAF2057049.1"/>
    </source>
</evidence>
<sequence length="496" mass="54596">MASSATPVVNAAAAAVGNPTFDSLRLGRSAQSVVGRLIRFWDSRNISKNGEFMGITILLLDELDSVIHGFIPANRANHYRSSLKTGSIVRLDRFDVARVAHTYKITEHQYVIRFIPSTRVVEVQTDAPVIKLDKFMVRRYEQLQVLANTSLELPDVVGEIRSVQGSDLRNQTATSRVVVRLLIEPNVTVFMSLWDEAASAFRGLLKAGDKSQSVMLVTTVNPKLFGGKNHLVSNPYNVFIYFPHKFILCSGNLYLNSTQGTRFFFDTSISEIAEFVSSIGSTPPQDYTCVDTLEGVKKKELVSIGDLNTFISNSNEQTQEADFLCKAQIVGVIQENGWFFVSCTGCHKKLEKRGTSLDCSRCATSDVTGVVNFVPLLNVRFRVELAVDDGKDSATFVVSNGGEEYLPSCLEELAGKEFVFQIRVTPFNFTPNHRTFTVATISEDSEAHSENSGVDTGLEASSSGPSVLGVKMSEEYASGNHPGNADAQQKRKRGRE</sequence>
<name>A0A816Q7I7_BRANA</name>
<dbReference type="SUPFAM" id="SSF50249">
    <property type="entry name" value="Nucleic acid-binding proteins"/>
    <property type="match status" value="2"/>
</dbReference>
<dbReference type="Proteomes" id="UP001295469">
    <property type="component" value="Chromosome C06"/>
</dbReference>